<feature type="compositionally biased region" description="Acidic residues" evidence="1">
    <location>
        <begin position="156"/>
        <end position="178"/>
    </location>
</feature>
<dbReference type="AlphaFoldDB" id="A0A0R3QC99"/>
<reference evidence="2 3" key="2">
    <citation type="submission" date="2018-11" db="EMBL/GenBank/DDBJ databases">
        <authorList>
            <consortium name="Pathogen Informatics"/>
        </authorList>
    </citation>
    <scope>NUCLEOTIDE SEQUENCE [LARGE SCALE GENOMIC DNA]</scope>
</reference>
<dbReference type="EMBL" id="UZAG01002928">
    <property type="protein sequence ID" value="VDO14435.1"/>
    <property type="molecule type" value="Genomic_DNA"/>
</dbReference>
<dbReference type="STRING" id="42155.A0A0R3QC99"/>
<name>A0A0R3QC99_9BILA</name>
<evidence type="ECO:0000313" key="4">
    <source>
        <dbReference type="WBParaSite" id="BTMF_0000397901-mRNA-1"/>
    </source>
</evidence>
<feature type="compositionally biased region" description="Basic and acidic residues" evidence="1">
    <location>
        <begin position="71"/>
        <end position="81"/>
    </location>
</feature>
<dbReference type="WBParaSite" id="BTMF_0000397901-mRNA-1">
    <property type="protein sequence ID" value="BTMF_0000397901-mRNA-1"/>
    <property type="gene ID" value="BTMF_0000397901"/>
</dbReference>
<feature type="region of interest" description="Disordered" evidence="1">
    <location>
        <begin position="62"/>
        <end position="95"/>
    </location>
</feature>
<dbReference type="Proteomes" id="UP000280834">
    <property type="component" value="Unassembled WGS sequence"/>
</dbReference>
<sequence>MELKNTLASKYLSNLLKQHEDSSSTPAVTEADEQTNVLSIFSTKRGALLDTYQDESAVKKKVVKPSQRKKVAVEEESKKENSAPPVEIIEDIPDEVKPFLDRRVLPRRSARSAAINQLKELTAPLKPQSGRRKNQQNKKQMEVENTKQLKILDKNDDQDESEDNDENEKDDNDGDDFILAETSTSSDDEFMPLSELKKRNQNSRRRRGRKAVVEKDPFEIVESEEDEDSDDDQEKKAKKERKKATEETLCMKCSKSSNPEVVLFSICFCLLFVECADELRSF</sequence>
<feature type="region of interest" description="Disordered" evidence="1">
    <location>
        <begin position="115"/>
        <end position="246"/>
    </location>
</feature>
<accession>A0A0R3QC99</accession>
<evidence type="ECO:0000256" key="1">
    <source>
        <dbReference type="SAM" id="MobiDB-lite"/>
    </source>
</evidence>
<gene>
    <name evidence="2" type="ORF">BTMF_LOCUS3281</name>
</gene>
<feature type="compositionally biased region" description="Basic residues" evidence="1">
    <location>
        <begin position="199"/>
        <end position="210"/>
    </location>
</feature>
<keyword evidence="3" id="KW-1185">Reference proteome</keyword>
<feature type="compositionally biased region" description="Acidic residues" evidence="1">
    <location>
        <begin position="219"/>
        <end position="232"/>
    </location>
</feature>
<organism evidence="4">
    <name type="scientific">Brugia timori</name>
    <dbReference type="NCBI Taxonomy" id="42155"/>
    <lineage>
        <taxon>Eukaryota</taxon>
        <taxon>Metazoa</taxon>
        <taxon>Ecdysozoa</taxon>
        <taxon>Nematoda</taxon>
        <taxon>Chromadorea</taxon>
        <taxon>Rhabditida</taxon>
        <taxon>Spirurina</taxon>
        <taxon>Spiruromorpha</taxon>
        <taxon>Filarioidea</taxon>
        <taxon>Onchocercidae</taxon>
        <taxon>Brugia</taxon>
    </lineage>
</organism>
<evidence type="ECO:0000313" key="2">
    <source>
        <dbReference type="EMBL" id="VDO14435.1"/>
    </source>
</evidence>
<proteinExistence type="predicted"/>
<protein>
    <submittedName>
        <fullName evidence="4">BLVR domain-containing protein</fullName>
    </submittedName>
</protein>
<reference evidence="4" key="1">
    <citation type="submission" date="2017-02" db="UniProtKB">
        <authorList>
            <consortium name="WormBaseParasite"/>
        </authorList>
    </citation>
    <scope>IDENTIFICATION</scope>
</reference>
<feature type="compositionally biased region" description="Basic and acidic residues" evidence="1">
    <location>
        <begin position="139"/>
        <end position="155"/>
    </location>
</feature>
<evidence type="ECO:0000313" key="3">
    <source>
        <dbReference type="Proteomes" id="UP000280834"/>
    </source>
</evidence>